<keyword evidence="1" id="KW-1133">Transmembrane helix</keyword>
<evidence type="ECO:0000313" key="3">
    <source>
        <dbReference type="EMBL" id="WNM26538.1"/>
    </source>
</evidence>
<evidence type="ECO:0000259" key="2">
    <source>
        <dbReference type="PROSITE" id="PS51178"/>
    </source>
</evidence>
<dbReference type="PROSITE" id="PS51178">
    <property type="entry name" value="PASTA"/>
    <property type="match status" value="1"/>
</dbReference>
<dbReference type="KEGG" id="dcp:RN607_10045"/>
<organism evidence="3">
    <name type="scientific">Demequina capsici</name>
    <dbReference type="NCBI Taxonomy" id="3075620"/>
    <lineage>
        <taxon>Bacteria</taxon>
        <taxon>Bacillati</taxon>
        <taxon>Actinomycetota</taxon>
        <taxon>Actinomycetes</taxon>
        <taxon>Micrococcales</taxon>
        <taxon>Demequinaceae</taxon>
        <taxon>Demequina</taxon>
    </lineage>
</organism>
<dbReference type="InterPro" id="IPR005543">
    <property type="entry name" value="PASTA_dom"/>
</dbReference>
<dbReference type="Pfam" id="PF03793">
    <property type="entry name" value="PASTA"/>
    <property type="match status" value="1"/>
</dbReference>
<dbReference type="Proteomes" id="UP001303408">
    <property type="component" value="Chromosome"/>
</dbReference>
<dbReference type="CDD" id="cd06577">
    <property type="entry name" value="PASTA_pknB"/>
    <property type="match status" value="1"/>
</dbReference>
<sequence>MNDSQTARAGSAARRVLAVVFVAAVLAGVVLVGRQLSAPITAPSVVGMTVSEAEATLAEAGIHITTDPSYADAVVVAQQPIAGDPWTESDGFVLTYTSTSGAQHIRDIGAED</sequence>
<feature type="domain" description="PASTA" evidence="2">
    <location>
        <begin position="36"/>
        <end position="99"/>
    </location>
</feature>
<keyword evidence="1" id="KW-0472">Membrane</keyword>
<dbReference type="SMART" id="SM00740">
    <property type="entry name" value="PASTA"/>
    <property type="match status" value="1"/>
</dbReference>
<feature type="transmembrane region" description="Helical" evidence="1">
    <location>
        <begin position="12"/>
        <end position="33"/>
    </location>
</feature>
<name>A0AA96FA14_9MICO</name>
<dbReference type="AlphaFoldDB" id="A0AA96FA14"/>
<dbReference type="RefSeq" id="WP_313542363.1">
    <property type="nucleotide sequence ID" value="NZ_CP134880.1"/>
</dbReference>
<gene>
    <name evidence="3" type="ORF">RN607_10045</name>
</gene>
<keyword evidence="1" id="KW-0812">Transmembrane</keyword>
<protein>
    <submittedName>
        <fullName evidence="3">PASTA domain-containing protein</fullName>
    </submittedName>
</protein>
<reference evidence="3" key="1">
    <citation type="submission" date="2023-09" db="EMBL/GenBank/DDBJ databases">
        <title>Demequina sp. a novel bacteria isolated from Capsicum annuum.</title>
        <authorList>
            <person name="Humaira Z."/>
            <person name="Lee J."/>
            <person name="Cho D."/>
        </authorList>
    </citation>
    <scope>NUCLEOTIDE SEQUENCE</scope>
    <source>
        <strain evidence="3">PMTSA13</strain>
    </source>
</reference>
<proteinExistence type="predicted"/>
<dbReference type="EMBL" id="CP134880">
    <property type="protein sequence ID" value="WNM26538.1"/>
    <property type="molecule type" value="Genomic_DNA"/>
</dbReference>
<evidence type="ECO:0000256" key="1">
    <source>
        <dbReference type="SAM" id="Phobius"/>
    </source>
</evidence>
<accession>A0AA96FA14</accession>
<dbReference type="Gene3D" id="3.30.10.20">
    <property type="match status" value="1"/>
</dbReference>